<reference evidence="2 3" key="1">
    <citation type="submission" date="2013-03" db="EMBL/GenBank/DDBJ databases">
        <title>The Genome Sequence of Enterococcus sulfureus ATCC_49903 (PacBio/Illumina hybrid assembly).</title>
        <authorList>
            <consortium name="The Broad Institute Genomics Platform"/>
            <consortium name="The Broad Institute Genome Sequencing Center for Infectious Disease"/>
            <person name="Earl A."/>
            <person name="Russ C."/>
            <person name="Gilmore M."/>
            <person name="Surin D."/>
            <person name="Walker B."/>
            <person name="Young S."/>
            <person name="Zeng Q."/>
            <person name="Gargeya S."/>
            <person name="Fitzgerald M."/>
            <person name="Haas B."/>
            <person name="Abouelleil A."/>
            <person name="Allen A.W."/>
            <person name="Alvarado L."/>
            <person name="Arachchi H.M."/>
            <person name="Berlin A.M."/>
            <person name="Chapman S.B."/>
            <person name="Gainer-Dewar J."/>
            <person name="Goldberg J."/>
            <person name="Griggs A."/>
            <person name="Gujja S."/>
            <person name="Hansen M."/>
            <person name="Howarth C."/>
            <person name="Imamovic A."/>
            <person name="Ireland A."/>
            <person name="Larimer J."/>
            <person name="McCowan C."/>
            <person name="Murphy C."/>
            <person name="Pearson M."/>
            <person name="Poon T.W."/>
            <person name="Priest M."/>
            <person name="Roberts A."/>
            <person name="Saif S."/>
            <person name="Shea T."/>
            <person name="Sisk P."/>
            <person name="Sykes S."/>
            <person name="Wortman J."/>
            <person name="Nusbaum C."/>
            <person name="Birren B."/>
        </authorList>
    </citation>
    <scope>NUCLEOTIDE SEQUENCE [LARGE SCALE GENOMIC DNA]</scope>
    <source>
        <strain evidence="2 3">ATCC 49903</strain>
    </source>
</reference>
<feature type="region of interest" description="Disordered" evidence="1">
    <location>
        <begin position="107"/>
        <end position="143"/>
    </location>
</feature>
<feature type="compositionally biased region" description="Basic and acidic residues" evidence="1">
    <location>
        <begin position="118"/>
        <end position="140"/>
    </location>
</feature>
<protein>
    <submittedName>
        <fullName evidence="2">Uncharacterized protein</fullName>
    </submittedName>
</protein>
<name>S0P1W7_9ENTE</name>
<evidence type="ECO:0000313" key="3">
    <source>
        <dbReference type="Proteomes" id="UP000015961"/>
    </source>
</evidence>
<dbReference type="OrthoDB" id="2183234at2"/>
<dbReference type="eggNOG" id="ENOG5033ZA5">
    <property type="taxonomic scope" value="Bacteria"/>
</dbReference>
<dbReference type="STRING" id="1140003.OMY_00781"/>
<dbReference type="EMBL" id="ASWO01000005">
    <property type="protein sequence ID" value="EOT84170.1"/>
    <property type="molecule type" value="Genomic_DNA"/>
</dbReference>
<keyword evidence="3" id="KW-1185">Reference proteome</keyword>
<evidence type="ECO:0000313" key="2">
    <source>
        <dbReference type="EMBL" id="EOT84170.1"/>
    </source>
</evidence>
<organism evidence="2 3">
    <name type="scientific">Enterococcus sulfureus ATCC 49903</name>
    <dbReference type="NCBI Taxonomy" id="1140003"/>
    <lineage>
        <taxon>Bacteria</taxon>
        <taxon>Bacillati</taxon>
        <taxon>Bacillota</taxon>
        <taxon>Bacilli</taxon>
        <taxon>Lactobacillales</taxon>
        <taxon>Enterococcaceae</taxon>
        <taxon>Enterococcus</taxon>
    </lineage>
</organism>
<dbReference type="Proteomes" id="UP000015961">
    <property type="component" value="Unassembled WGS sequence"/>
</dbReference>
<accession>S0P1W7</accession>
<sequence>MKKKQLAKLKKQFRPSFEGARKQLFDKMIEKAAALYQLHIRVFIDPKQPNDMMIELLDPTDRDQQIKVPLDDNFKTVVKRIQNEEKGLLDRFSENLVEEIASYWSPDAARQQASTTPEPKKAEAKKEVAKKTEPKAEPKVETATANDSALTAFSEQISAFPKFAVNETKDQIEVVEQTAKETRLLATISKTEENSFTIETALERKYKLKLDVIPVIEAFAKTPLSER</sequence>
<dbReference type="AlphaFoldDB" id="S0P1W7"/>
<gene>
    <name evidence="2" type="ORF">I573_01897</name>
</gene>
<proteinExistence type="predicted"/>
<dbReference type="RefSeq" id="WP_016185236.1">
    <property type="nucleotide sequence ID" value="NZ_ASWO01000005.1"/>
</dbReference>
<comment type="caution">
    <text evidence="2">The sequence shown here is derived from an EMBL/GenBank/DDBJ whole genome shotgun (WGS) entry which is preliminary data.</text>
</comment>
<dbReference type="PATRIC" id="fig|1140003.3.peg.739"/>
<evidence type="ECO:0000256" key="1">
    <source>
        <dbReference type="SAM" id="MobiDB-lite"/>
    </source>
</evidence>